<proteinExistence type="predicted"/>
<dbReference type="AlphaFoldDB" id="A0A510K4G0"/>
<dbReference type="EMBL" id="AP019831">
    <property type="protein sequence ID" value="BBM46434.1"/>
    <property type="molecule type" value="Genomic_DNA"/>
</dbReference>
<accession>A0A510K4G0</accession>
<sequence length="75" mass="8982">MQFVLGDLDSYNARNQELNIVLKRAEHYKKFISKLGFNEKKGILRSQYNDCNICRDCFLISKYINESYFINKYIC</sequence>
<evidence type="ECO:0000313" key="1">
    <source>
        <dbReference type="EMBL" id="BBM46434.1"/>
    </source>
</evidence>
<keyword evidence="2" id="KW-1185">Reference proteome</keyword>
<reference evidence="1 2" key="1">
    <citation type="submission" date="2019-07" db="EMBL/GenBank/DDBJ databases">
        <title>Complete Genome Sequence of Leptotrichia trevisanii Strain JMUB3870.</title>
        <authorList>
            <person name="Watanabe S."/>
            <person name="Cui L."/>
        </authorList>
    </citation>
    <scope>NUCLEOTIDE SEQUENCE [LARGE SCALE GENOMIC DNA]</scope>
    <source>
        <strain evidence="1 2">JMUB3870</strain>
    </source>
</reference>
<evidence type="ECO:0000313" key="2">
    <source>
        <dbReference type="Proteomes" id="UP000422644"/>
    </source>
</evidence>
<dbReference type="Proteomes" id="UP000422644">
    <property type="component" value="Chromosome"/>
</dbReference>
<name>A0A510K4G0_9FUSO</name>
<protein>
    <submittedName>
        <fullName evidence="1">Uncharacterized protein</fullName>
    </submittedName>
</protein>
<gene>
    <name evidence="1" type="ORF">JMUB3870_2584</name>
</gene>
<organism evidence="1 2">
    <name type="scientific">Leptotrichia trevisanii</name>
    <dbReference type="NCBI Taxonomy" id="109328"/>
    <lineage>
        <taxon>Bacteria</taxon>
        <taxon>Fusobacteriati</taxon>
        <taxon>Fusobacteriota</taxon>
        <taxon>Fusobacteriia</taxon>
        <taxon>Fusobacteriales</taxon>
        <taxon>Leptotrichiaceae</taxon>
        <taxon>Leptotrichia</taxon>
    </lineage>
</organism>